<organism evidence="1 2">
    <name type="scientific">Candidatus Liptonbacteria bacterium RIFCSPHIGHO2_01_FULL_57_28</name>
    <dbReference type="NCBI Taxonomy" id="1798647"/>
    <lineage>
        <taxon>Bacteria</taxon>
        <taxon>Candidatus Liptoniibacteriota</taxon>
    </lineage>
</organism>
<evidence type="ECO:0008006" key="3">
    <source>
        <dbReference type="Google" id="ProtNLM"/>
    </source>
</evidence>
<dbReference type="PANTHER" id="PTHR37029:SF1">
    <property type="entry name" value="SSR1768 PROTEIN"/>
    <property type="match status" value="1"/>
</dbReference>
<dbReference type="STRING" id="1798647.A2855_02415"/>
<proteinExistence type="predicted"/>
<sequence length="70" mass="7751">MSIKLDKEADAIYITLKKGKVSKTETNGDYIMDYDRKGDLIGIEVIRFSAKLRSVERAGPPGLTHIRVGA</sequence>
<dbReference type="AlphaFoldDB" id="A0A1G2CC05"/>
<accession>A0A1G2CC05</accession>
<dbReference type="InterPro" id="IPR019270">
    <property type="entry name" value="DUF2283"/>
</dbReference>
<comment type="caution">
    <text evidence="1">The sequence shown here is derived from an EMBL/GenBank/DDBJ whole genome shotgun (WGS) entry which is preliminary data.</text>
</comment>
<evidence type="ECO:0000313" key="1">
    <source>
        <dbReference type="EMBL" id="OGY97987.1"/>
    </source>
</evidence>
<evidence type="ECO:0000313" key="2">
    <source>
        <dbReference type="Proteomes" id="UP000179059"/>
    </source>
</evidence>
<dbReference type="PANTHER" id="PTHR37029">
    <property type="entry name" value="SSR1768 PROTEIN"/>
    <property type="match status" value="1"/>
</dbReference>
<dbReference type="Proteomes" id="UP000179059">
    <property type="component" value="Unassembled WGS sequence"/>
</dbReference>
<gene>
    <name evidence="1" type="ORF">A2855_02415</name>
</gene>
<dbReference type="Pfam" id="PF10049">
    <property type="entry name" value="DUF2283"/>
    <property type="match status" value="1"/>
</dbReference>
<reference evidence="1 2" key="1">
    <citation type="journal article" date="2016" name="Nat. Commun.">
        <title>Thousands of microbial genomes shed light on interconnected biogeochemical processes in an aquifer system.</title>
        <authorList>
            <person name="Anantharaman K."/>
            <person name="Brown C.T."/>
            <person name="Hug L.A."/>
            <person name="Sharon I."/>
            <person name="Castelle C.J."/>
            <person name="Probst A.J."/>
            <person name="Thomas B.C."/>
            <person name="Singh A."/>
            <person name="Wilkins M.J."/>
            <person name="Karaoz U."/>
            <person name="Brodie E.L."/>
            <person name="Williams K.H."/>
            <person name="Hubbard S.S."/>
            <person name="Banfield J.F."/>
        </authorList>
    </citation>
    <scope>NUCLEOTIDE SEQUENCE [LARGE SCALE GENOMIC DNA]</scope>
</reference>
<name>A0A1G2CC05_9BACT</name>
<dbReference type="EMBL" id="MHKX01000019">
    <property type="protein sequence ID" value="OGY97987.1"/>
    <property type="molecule type" value="Genomic_DNA"/>
</dbReference>
<protein>
    <recommendedName>
        <fullName evidence="3">DUF2283 domain-containing protein</fullName>
    </recommendedName>
</protein>